<feature type="domain" description="SHSP" evidence="4">
    <location>
        <begin position="60"/>
        <end position="218"/>
    </location>
</feature>
<dbReference type="InParanoid" id="A0A1V8S907"/>
<dbReference type="AlphaFoldDB" id="A0A1V8S907"/>
<protein>
    <recommendedName>
        <fullName evidence="4">SHSP domain-containing protein</fullName>
    </recommendedName>
</protein>
<comment type="caution">
    <text evidence="5">The sequence shown here is derived from an EMBL/GenBank/DDBJ whole genome shotgun (WGS) entry which is preliminary data.</text>
</comment>
<proteinExistence type="inferred from homology"/>
<keyword evidence="6" id="KW-1185">Reference proteome</keyword>
<reference evidence="6" key="1">
    <citation type="submission" date="2017-03" db="EMBL/GenBank/DDBJ databases">
        <title>Genomes of endolithic fungi from Antarctica.</title>
        <authorList>
            <person name="Coleine C."/>
            <person name="Masonjones S."/>
            <person name="Stajich J.E."/>
        </authorList>
    </citation>
    <scope>NUCLEOTIDE SEQUENCE [LARGE SCALE GENOMIC DNA]</scope>
    <source>
        <strain evidence="6">CCFEE 5527</strain>
    </source>
</reference>
<dbReference type="InterPro" id="IPR002068">
    <property type="entry name" value="A-crystallin/Hsp20_dom"/>
</dbReference>
<feature type="region of interest" description="Disordered" evidence="3">
    <location>
        <begin position="114"/>
        <end position="135"/>
    </location>
</feature>
<comment type="similarity">
    <text evidence="1 2">Belongs to the small heat shock protein (HSP20) family.</text>
</comment>
<evidence type="ECO:0000256" key="3">
    <source>
        <dbReference type="SAM" id="MobiDB-lite"/>
    </source>
</evidence>
<sequence length="222" mass="24964">MSIPIIRASNIPAPALQPTYMSGAPLYYYETIPELADHPHERLHQHNSFLGSLAHRKPDQRVYPNHPDCDVSDNLSHYLVDLELPGVKDPNSISLNWISWRTLVISGNITRPWVKPDEQAPSSESNGNGGISKGAAALHKDSKKNLDYFKDEPQVIEDRPPWLILGERRIGTFRRELNFPVEVDTEKLIAKLEAGLLRLNIPKKLHSYPQCSGKIHIASGDN</sequence>
<dbReference type="Proteomes" id="UP000192596">
    <property type="component" value="Unassembled WGS sequence"/>
</dbReference>
<dbReference type="InterPro" id="IPR008978">
    <property type="entry name" value="HSP20-like_chaperone"/>
</dbReference>
<gene>
    <name evidence="5" type="ORF">B0A48_18671</name>
</gene>
<evidence type="ECO:0000313" key="6">
    <source>
        <dbReference type="Proteomes" id="UP000192596"/>
    </source>
</evidence>
<name>A0A1V8S907_9PEZI</name>
<evidence type="ECO:0000259" key="4">
    <source>
        <dbReference type="PROSITE" id="PS01031"/>
    </source>
</evidence>
<organism evidence="5 6">
    <name type="scientific">Cryoendolithus antarcticus</name>
    <dbReference type="NCBI Taxonomy" id="1507870"/>
    <lineage>
        <taxon>Eukaryota</taxon>
        <taxon>Fungi</taxon>
        <taxon>Dikarya</taxon>
        <taxon>Ascomycota</taxon>
        <taxon>Pezizomycotina</taxon>
        <taxon>Dothideomycetes</taxon>
        <taxon>Dothideomycetidae</taxon>
        <taxon>Cladosporiales</taxon>
        <taxon>Cladosporiaceae</taxon>
        <taxon>Cryoendolithus</taxon>
    </lineage>
</organism>
<dbReference type="CDD" id="cd06464">
    <property type="entry name" value="ACD_sHsps-like"/>
    <property type="match status" value="1"/>
</dbReference>
<dbReference type="Pfam" id="PF00011">
    <property type="entry name" value="HSP20"/>
    <property type="match status" value="1"/>
</dbReference>
<dbReference type="STRING" id="1507870.A0A1V8S907"/>
<dbReference type="Gene3D" id="2.60.40.790">
    <property type="match status" value="1"/>
</dbReference>
<evidence type="ECO:0000256" key="1">
    <source>
        <dbReference type="PROSITE-ProRule" id="PRU00285"/>
    </source>
</evidence>
<dbReference type="EMBL" id="NAJO01000110">
    <property type="protein sequence ID" value="OQN95321.1"/>
    <property type="molecule type" value="Genomic_DNA"/>
</dbReference>
<evidence type="ECO:0000313" key="5">
    <source>
        <dbReference type="EMBL" id="OQN95321.1"/>
    </source>
</evidence>
<accession>A0A1V8S907</accession>
<dbReference type="OrthoDB" id="1431247at2759"/>
<dbReference type="SUPFAM" id="SSF49764">
    <property type="entry name" value="HSP20-like chaperones"/>
    <property type="match status" value="1"/>
</dbReference>
<dbReference type="PROSITE" id="PS01031">
    <property type="entry name" value="SHSP"/>
    <property type="match status" value="1"/>
</dbReference>
<evidence type="ECO:0000256" key="2">
    <source>
        <dbReference type="RuleBase" id="RU003616"/>
    </source>
</evidence>